<protein>
    <submittedName>
        <fullName evidence="2">Glycosyltransferase involved in cell wall biosynthesis</fullName>
    </submittedName>
</protein>
<gene>
    <name evidence="2" type="ORF">FHS24_002271</name>
</gene>
<keyword evidence="3" id="KW-1185">Reference proteome</keyword>
<dbReference type="SUPFAM" id="SSF53756">
    <property type="entry name" value="UDP-Glycosyltransferase/glycogen phosphorylase"/>
    <property type="match status" value="1"/>
</dbReference>
<evidence type="ECO:0000313" key="2">
    <source>
        <dbReference type="EMBL" id="MBB3107739.1"/>
    </source>
</evidence>
<feature type="domain" description="Glycosyltransferase subfamily 4-like N-terminal" evidence="1">
    <location>
        <begin position="16"/>
        <end position="161"/>
    </location>
</feature>
<comment type="caution">
    <text evidence="2">The sequence shown here is derived from an EMBL/GenBank/DDBJ whole genome shotgun (WGS) entry which is preliminary data.</text>
</comment>
<sequence>MPKRKSFLIFANYLPHVLNFRGKLLESIAQLGYEIHVISPDLEKYTADHNELIGRGYHVHQIAMQRTGTNPVKDIKTFFHSYQILNRIKPEYILSYTVKPVVYGTLAAWLAKVPYRFVLISGLGYTFQQVEETDKRSIFQKFVHALYQQALAKSSKVFFQNNDDLNLLKKLSIVQSITPTVVVNGSGVDLNDFNVFPLPRNDSGSIKPSFLLIARLLKDKGIVEYVEASKQIKREYTDAEFHLVGSIDENPAAIEQAQLDQWIADGDIIYWGQLTDVRPAIAASSVYVLPSYREGTSRSVLEAMSMGRAIITTDAPGCREPVTNGINGYLVPVQAVDELIDAMRQFIEHPNLYEQMGSASRGIAVDKYDVKKVNAHMIVEMGLG</sequence>
<proteinExistence type="predicted"/>
<dbReference type="Pfam" id="PF13692">
    <property type="entry name" value="Glyco_trans_1_4"/>
    <property type="match status" value="1"/>
</dbReference>
<name>A0A839TF12_9GAMM</name>
<dbReference type="CDD" id="cd03808">
    <property type="entry name" value="GT4_CapM-like"/>
    <property type="match status" value="1"/>
</dbReference>
<dbReference type="PANTHER" id="PTHR12526">
    <property type="entry name" value="GLYCOSYLTRANSFERASE"/>
    <property type="match status" value="1"/>
</dbReference>
<dbReference type="AlphaFoldDB" id="A0A839TF12"/>
<dbReference type="Gene3D" id="3.40.50.2000">
    <property type="entry name" value="Glycogen Phosphorylase B"/>
    <property type="match status" value="2"/>
</dbReference>
<dbReference type="PANTHER" id="PTHR12526:SF638">
    <property type="entry name" value="SPORE COAT PROTEIN SA"/>
    <property type="match status" value="1"/>
</dbReference>
<evidence type="ECO:0000313" key="3">
    <source>
        <dbReference type="Proteomes" id="UP000588111"/>
    </source>
</evidence>
<dbReference type="EMBL" id="JACHXL010000007">
    <property type="protein sequence ID" value="MBB3107739.1"/>
    <property type="molecule type" value="Genomic_DNA"/>
</dbReference>
<dbReference type="Pfam" id="PF13477">
    <property type="entry name" value="Glyco_trans_4_2"/>
    <property type="match status" value="1"/>
</dbReference>
<reference evidence="2 3" key="1">
    <citation type="submission" date="2020-08" db="EMBL/GenBank/DDBJ databases">
        <title>Genomic Encyclopedia of Type Strains, Phase III (KMG-III): the genomes of soil and plant-associated and newly described type strains.</title>
        <authorList>
            <person name="Whitman W."/>
        </authorList>
    </citation>
    <scope>NUCLEOTIDE SEQUENCE [LARGE SCALE GENOMIC DNA]</scope>
    <source>
        <strain evidence="2 3">CECT 5885</strain>
    </source>
</reference>
<dbReference type="RefSeq" id="WP_183621192.1">
    <property type="nucleotide sequence ID" value="NZ_CAJHAH010000008.1"/>
</dbReference>
<dbReference type="GO" id="GO:0016757">
    <property type="term" value="F:glycosyltransferase activity"/>
    <property type="evidence" value="ECO:0007669"/>
    <property type="project" value="TreeGrafter"/>
</dbReference>
<accession>A0A839TF12</accession>
<dbReference type="InterPro" id="IPR028098">
    <property type="entry name" value="Glyco_trans_4-like_N"/>
</dbReference>
<keyword evidence="2" id="KW-0808">Transferase</keyword>
<evidence type="ECO:0000259" key="1">
    <source>
        <dbReference type="Pfam" id="PF13477"/>
    </source>
</evidence>
<dbReference type="Proteomes" id="UP000588111">
    <property type="component" value="Unassembled WGS sequence"/>
</dbReference>
<organism evidence="2 3">
    <name type="scientific">Psychrobacter luti</name>
    <dbReference type="NCBI Taxonomy" id="198481"/>
    <lineage>
        <taxon>Bacteria</taxon>
        <taxon>Pseudomonadati</taxon>
        <taxon>Pseudomonadota</taxon>
        <taxon>Gammaproteobacteria</taxon>
        <taxon>Moraxellales</taxon>
        <taxon>Moraxellaceae</taxon>
        <taxon>Psychrobacter</taxon>
    </lineage>
</organism>